<comment type="caution">
    <text evidence="2">The sequence shown here is derived from an EMBL/GenBank/DDBJ whole genome shotgun (WGS) entry which is preliminary data.</text>
</comment>
<dbReference type="InterPro" id="IPR008929">
    <property type="entry name" value="Chondroitin_lyas"/>
</dbReference>
<reference evidence="3" key="1">
    <citation type="journal article" date="2019" name="Int. J. Syst. Evol. Microbiol.">
        <title>The Global Catalogue of Microorganisms (GCM) 10K type strain sequencing project: providing services to taxonomists for standard genome sequencing and annotation.</title>
        <authorList>
            <consortium name="The Broad Institute Genomics Platform"/>
            <consortium name="The Broad Institute Genome Sequencing Center for Infectious Disease"/>
            <person name="Wu L."/>
            <person name="Ma J."/>
        </authorList>
    </citation>
    <scope>NUCLEOTIDE SEQUENCE [LARGE SCALE GENOMIC DNA]</scope>
    <source>
        <strain evidence="3">JCM 16544</strain>
    </source>
</reference>
<sequence length="606" mass="65687">MTAPSEVTSLLAEWCEGLIALQITDPEDARRDGALVCPACPRIHGRCWEALYPFLSRARITGDERWVAAAVRLYEWSANVSTPDGAWSNDLDPASWRGTTVFGAIALAEALHHHGDLLTPSQRSEWTTRLTLAADGYLWNTFTSVDVTNVNYGLSAIYAFDLIGRLLERDDLRERAHVLSREVTGFLTEPNGLLFGEGKPARNTSERGLRPVDLGYNVEESLNGVVLYALSNGDEPLLSALSASMASHLEFMLPDGGWDNSWGTRQFKWTYWGSRTSDGCQPAYLALASRNPTFGLAAMRNLELLASLTHGGLLHGGPHYQSAGIAPCVHHTFAHAKALAFVVDNALDAPGISAESVLPREDADGVREFPELAVWLAARGPWRATVSAYDGAYLSEVAHDEVLHTMGGALGVVHHQDLGLVAAGSMPRYVVFEPRNQQPNPAEDDALTPRVECFADGAWYTHLYDPLADVTWTDDGSTIVMDARATLQTADRTHLAGPSAAIAIGYRLDADTLTITASRDQVDPLMDLALVVPVISASGERVRRVSTRRTEIDRLGGTLVLESSCPMSVSPRVFNMVPGLEAVPLRMEFAGSAGATVTLRMSVLTS</sequence>
<protein>
    <recommendedName>
        <fullName evidence="1">Ig-like domain-containing protein</fullName>
    </recommendedName>
</protein>
<gene>
    <name evidence="2" type="ORF">GCM10022200_26090</name>
</gene>
<proteinExistence type="predicted"/>
<evidence type="ECO:0000313" key="3">
    <source>
        <dbReference type="Proteomes" id="UP001501697"/>
    </source>
</evidence>
<dbReference type="Proteomes" id="UP001501697">
    <property type="component" value="Unassembled WGS sequence"/>
</dbReference>
<organism evidence="2 3">
    <name type="scientific">Microbacterium awajiense</name>
    <dbReference type="NCBI Taxonomy" id="415214"/>
    <lineage>
        <taxon>Bacteria</taxon>
        <taxon>Bacillati</taxon>
        <taxon>Actinomycetota</taxon>
        <taxon>Actinomycetes</taxon>
        <taxon>Micrococcales</taxon>
        <taxon>Microbacteriaceae</taxon>
        <taxon>Microbacterium</taxon>
    </lineage>
</organism>
<dbReference type="Pfam" id="PF25841">
    <property type="entry name" value="Ulvan_lyase_C"/>
    <property type="match status" value="1"/>
</dbReference>
<accession>A0ABP7AVY2</accession>
<feature type="domain" description="Ig-like" evidence="1">
    <location>
        <begin position="427"/>
        <end position="477"/>
    </location>
</feature>
<dbReference type="InterPro" id="IPR007110">
    <property type="entry name" value="Ig-like_dom"/>
</dbReference>
<evidence type="ECO:0000313" key="2">
    <source>
        <dbReference type="EMBL" id="GAA3641128.1"/>
    </source>
</evidence>
<name>A0ABP7AVY2_9MICO</name>
<dbReference type="EMBL" id="BAAAYU010000005">
    <property type="protein sequence ID" value="GAA3641128.1"/>
    <property type="molecule type" value="Genomic_DNA"/>
</dbReference>
<dbReference type="PROSITE" id="PS50835">
    <property type="entry name" value="IG_LIKE"/>
    <property type="match status" value="1"/>
</dbReference>
<dbReference type="Pfam" id="PF25840">
    <property type="entry name" value="Ulvan_lyase_N"/>
    <property type="match status" value="1"/>
</dbReference>
<dbReference type="SUPFAM" id="SSF48230">
    <property type="entry name" value="Chondroitin AC/alginate lyase"/>
    <property type="match status" value="1"/>
</dbReference>
<dbReference type="InterPro" id="IPR058907">
    <property type="entry name" value="P29_N"/>
</dbReference>
<keyword evidence="3" id="KW-1185">Reference proteome</keyword>
<evidence type="ECO:0000259" key="1">
    <source>
        <dbReference type="PROSITE" id="PS50835"/>
    </source>
</evidence>
<dbReference type="InterPro" id="IPR058908">
    <property type="entry name" value="P29_C"/>
</dbReference>